<keyword evidence="2" id="KW-1185">Reference proteome</keyword>
<gene>
    <name evidence="1" type="ORF">GA0061098_10394</name>
</gene>
<dbReference type="AlphaFoldDB" id="A0A1C3XSV4"/>
<evidence type="ECO:0000313" key="2">
    <source>
        <dbReference type="Proteomes" id="UP000199184"/>
    </source>
</evidence>
<protein>
    <submittedName>
        <fullName evidence="1">Nodulation protein NolY</fullName>
    </submittedName>
</protein>
<evidence type="ECO:0000313" key="1">
    <source>
        <dbReference type="EMBL" id="SCB55338.1"/>
    </source>
</evidence>
<accession>A0A1C3XSV4</accession>
<dbReference type="EMBL" id="FMAI01000039">
    <property type="protein sequence ID" value="SCB55338.1"/>
    <property type="molecule type" value="Genomic_DNA"/>
</dbReference>
<dbReference type="RefSeq" id="WP_091966805.1">
    <property type="nucleotide sequence ID" value="NZ_FMAI01000039.1"/>
</dbReference>
<reference evidence="2" key="1">
    <citation type="submission" date="2016-08" db="EMBL/GenBank/DDBJ databases">
        <authorList>
            <person name="Varghese N."/>
            <person name="Submissions Spin"/>
        </authorList>
    </citation>
    <scope>NUCLEOTIDE SEQUENCE [LARGE SCALE GENOMIC DNA]</scope>
    <source>
        <strain evidence="2">ERR11</strain>
    </source>
</reference>
<name>A0A1C3XSV4_9BRAD</name>
<organism evidence="1 2">
    <name type="scientific">Bradyrhizobium shewense</name>
    <dbReference type="NCBI Taxonomy" id="1761772"/>
    <lineage>
        <taxon>Bacteria</taxon>
        <taxon>Pseudomonadati</taxon>
        <taxon>Pseudomonadota</taxon>
        <taxon>Alphaproteobacteria</taxon>
        <taxon>Hyphomicrobiales</taxon>
        <taxon>Nitrobacteraceae</taxon>
        <taxon>Bradyrhizobium</taxon>
    </lineage>
</organism>
<dbReference type="Proteomes" id="UP000199184">
    <property type="component" value="Unassembled WGS sequence"/>
</dbReference>
<proteinExistence type="predicted"/>
<sequence>MELDPSNSRAEDLEDRIELQLDIVAALIREEGNELEAIRLLNALTNQMITAELELGQLGDTRTGARAGDRQTTRLSRDRGVYYPEDLQVLGRLHDQAVAALPAELRTPANQMKIAKLILSRAAADRDFI</sequence>